<proteinExistence type="predicted"/>
<evidence type="ECO:0008006" key="3">
    <source>
        <dbReference type="Google" id="ProtNLM"/>
    </source>
</evidence>
<dbReference type="OMA" id="IFARECE"/>
<dbReference type="AlphaFoldDB" id="K0R8E3"/>
<comment type="caution">
    <text evidence="1">The sequence shown here is derived from an EMBL/GenBank/DDBJ whole genome shotgun (WGS) entry which is preliminary data.</text>
</comment>
<reference evidence="1 2" key="1">
    <citation type="journal article" date="2012" name="Genome Biol.">
        <title>Genome and low-iron response of an oceanic diatom adapted to chronic iron limitation.</title>
        <authorList>
            <person name="Lommer M."/>
            <person name="Specht M."/>
            <person name="Roy A.S."/>
            <person name="Kraemer L."/>
            <person name="Andreson R."/>
            <person name="Gutowska M.A."/>
            <person name="Wolf J."/>
            <person name="Bergner S.V."/>
            <person name="Schilhabel M.B."/>
            <person name="Klostermeier U.C."/>
            <person name="Beiko R.G."/>
            <person name="Rosenstiel P."/>
            <person name="Hippler M."/>
            <person name="Laroche J."/>
        </authorList>
    </citation>
    <scope>NUCLEOTIDE SEQUENCE [LARGE SCALE GENOMIC DNA]</scope>
    <source>
        <strain evidence="1 2">CCMP1005</strain>
    </source>
</reference>
<dbReference type="PANTHER" id="PTHR14614:SF130">
    <property type="entry name" value="PROTEIN-LYSINE N-METHYLTRANSFERASE EEF2KMT"/>
    <property type="match status" value="1"/>
</dbReference>
<dbReference type="InterPro" id="IPR019410">
    <property type="entry name" value="Methyltransf_16"/>
</dbReference>
<name>K0R8E3_THAOC</name>
<dbReference type="OrthoDB" id="407325at2759"/>
<keyword evidence="2" id="KW-1185">Reference proteome</keyword>
<evidence type="ECO:0000313" key="2">
    <source>
        <dbReference type="Proteomes" id="UP000266841"/>
    </source>
</evidence>
<dbReference type="Proteomes" id="UP000266841">
    <property type="component" value="Unassembled WGS sequence"/>
</dbReference>
<dbReference type="InterPro" id="IPR029063">
    <property type="entry name" value="SAM-dependent_MTases_sf"/>
</dbReference>
<feature type="non-terminal residue" evidence="1">
    <location>
        <position position="1"/>
    </location>
</feature>
<dbReference type="eggNOG" id="ENOG502S9IX">
    <property type="taxonomic scope" value="Eukaryota"/>
</dbReference>
<organism evidence="1 2">
    <name type="scientific">Thalassiosira oceanica</name>
    <name type="common">Marine diatom</name>
    <dbReference type="NCBI Taxonomy" id="159749"/>
    <lineage>
        <taxon>Eukaryota</taxon>
        <taxon>Sar</taxon>
        <taxon>Stramenopiles</taxon>
        <taxon>Ochrophyta</taxon>
        <taxon>Bacillariophyta</taxon>
        <taxon>Coscinodiscophyceae</taxon>
        <taxon>Thalassiosirophycidae</taxon>
        <taxon>Thalassiosirales</taxon>
        <taxon>Thalassiosiraceae</taxon>
        <taxon>Thalassiosira</taxon>
    </lineage>
</organism>
<dbReference type="SUPFAM" id="SSF53335">
    <property type="entry name" value="S-adenosyl-L-methionine-dependent methyltransferases"/>
    <property type="match status" value="1"/>
</dbReference>
<dbReference type="EMBL" id="AGNL01044970">
    <property type="protein sequence ID" value="EJK49275.1"/>
    <property type="molecule type" value="Genomic_DNA"/>
</dbReference>
<accession>K0R8E3</accession>
<dbReference type="Gene3D" id="3.40.50.150">
    <property type="entry name" value="Vaccinia Virus protein VP39"/>
    <property type="match status" value="1"/>
</dbReference>
<protein>
    <recommendedName>
        <fullName evidence="3">Calmodulin-lysine N-methyltransferase</fullName>
    </recommendedName>
</protein>
<sequence>GVVGGSGAWSGDTKICCSSQAQVPWCLVAGDDADSDVLVVREHQGGLPALIASLFASVCADREPFRSAKDGNDGTSLLRGSDDLHNILRMLRLVARVCRLDKTLSEELILMAEFQKACRGLRDDIECMLLNNTEESDLLVDVQDSLFEAMGIPCRRRMPFTDEELKMRLPLVYSLSSVDSLNKVMVLVHQVNRRQSSQTDVGFVMWPSATWLLTNPSTIEGKTVIELGAGCALTGLVAAHIQSNHKSDNQHIFITDVHETVLQNIQSNVLLNDASGCTSVNKLDFYSHDGSRDDDAWIEGEWRGCDECRREQVDVILGADVICCIEDAWATAKTIRAALRPRGSCFLVSAESKSRFGVEALEKACVENGLEVNSRSVRSMYDGKLYTHDLTTACGFEPSMEFMFCRISKRDG</sequence>
<evidence type="ECO:0000313" key="1">
    <source>
        <dbReference type="EMBL" id="EJK49275.1"/>
    </source>
</evidence>
<dbReference type="Pfam" id="PF10294">
    <property type="entry name" value="Methyltransf_16"/>
    <property type="match status" value="1"/>
</dbReference>
<gene>
    <name evidence="1" type="ORF">THAOC_31871</name>
</gene>
<dbReference type="PANTHER" id="PTHR14614">
    <property type="entry name" value="HEPATOCELLULAR CARCINOMA-ASSOCIATED ANTIGEN"/>
    <property type="match status" value="1"/>
</dbReference>